<organism evidence="1 2">
    <name type="scientific">Ridgeia piscesae</name>
    <name type="common">Tubeworm</name>
    <dbReference type="NCBI Taxonomy" id="27915"/>
    <lineage>
        <taxon>Eukaryota</taxon>
        <taxon>Metazoa</taxon>
        <taxon>Spiralia</taxon>
        <taxon>Lophotrochozoa</taxon>
        <taxon>Annelida</taxon>
        <taxon>Polychaeta</taxon>
        <taxon>Sedentaria</taxon>
        <taxon>Canalipalpata</taxon>
        <taxon>Sabellida</taxon>
        <taxon>Siboglinidae</taxon>
        <taxon>Ridgeia</taxon>
    </lineage>
</organism>
<dbReference type="AlphaFoldDB" id="A0AAD9N8L9"/>
<sequence length="83" mass="9411">MAREKGLLIEQESSAGWTESERIRQLELIRQMPVSMQLRRHLRLRICGGRDVFACCENYTSVLPSGAVIYATSSVRQSLCNLP</sequence>
<proteinExistence type="predicted"/>
<protein>
    <submittedName>
        <fullName evidence="1">Uncharacterized protein</fullName>
    </submittedName>
</protein>
<accession>A0AAD9N8L9</accession>
<evidence type="ECO:0000313" key="2">
    <source>
        <dbReference type="Proteomes" id="UP001209878"/>
    </source>
</evidence>
<dbReference type="EMBL" id="JAODUO010001816">
    <property type="protein sequence ID" value="KAK2158154.1"/>
    <property type="molecule type" value="Genomic_DNA"/>
</dbReference>
<name>A0AAD9N8L9_RIDPI</name>
<dbReference type="Proteomes" id="UP001209878">
    <property type="component" value="Unassembled WGS sequence"/>
</dbReference>
<evidence type="ECO:0000313" key="1">
    <source>
        <dbReference type="EMBL" id="KAK2158154.1"/>
    </source>
</evidence>
<gene>
    <name evidence="1" type="ORF">NP493_1818g00028</name>
</gene>
<keyword evidence="2" id="KW-1185">Reference proteome</keyword>
<comment type="caution">
    <text evidence="1">The sequence shown here is derived from an EMBL/GenBank/DDBJ whole genome shotgun (WGS) entry which is preliminary data.</text>
</comment>
<reference evidence="1" key="1">
    <citation type="journal article" date="2023" name="Mol. Biol. Evol.">
        <title>Third-Generation Sequencing Reveals the Adaptive Role of the Epigenome in Three Deep-Sea Polychaetes.</title>
        <authorList>
            <person name="Perez M."/>
            <person name="Aroh O."/>
            <person name="Sun Y."/>
            <person name="Lan Y."/>
            <person name="Juniper S.K."/>
            <person name="Young C.R."/>
            <person name="Angers B."/>
            <person name="Qian P.Y."/>
        </authorList>
    </citation>
    <scope>NUCLEOTIDE SEQUENCE</scope>
    <source>
        <strain evidence="1">R07B-5</strain>
    </source>
</reference>